<evidence type="ECO:0000313" key="1">
    <source>
        <dbReference type="EMBL" id="DAF44984.1"/>
    </source>
</evidence>
<organism evidence="1">
    <name type="scientific">Siphoviridae sp. ctCIv11</name>
    <dbReference type="NCBI Taxonomy" id="2827806"/>
    <lineage>
        <taxon>Viruses</taxon>
        <taxon>Duplodnaviria</taxon>
        <taxon>Heunggongvirae</taxon>
        <taxon>Uroviricota</taxon>
        <taxon>Caudoviricetes</taxon>
    </lineage>
</organism>
<sequence>MPIPQKRIDSYDIETSVSDDTILIANKNGKTINIEFSSIPNYIQENISYITNEEIDALFNKRR</sequence>
<accession>A0A8S5S246</accession>
<reference evidence="1" key="1">
    <citation type="journal article" date="2021" name="Proc. Natl. Acad. Sci. U.S.A.">
        <title>A Catalog of Tens of Thousands of Viruses from Human Metagenomes Reveals Hidden Associations with Chronic Diseases.</title>
        <authorList>
            <person name="Tisza M.J."/>
            <person name="Buck C.B."/>
        </authorList>
    </citation>
    <scope>NUCLEOTIDE SEQUENCE</scope>
    <source>
        <strain evidence="1">CtCIv11</strain>
    </source>
</reference>
<dbReference type="EMBL" id="BK032513">
    <property type="protein sequence ID" value="DAF44984.1"/>
    <property type="molecule type" value="Genomic_DNA"/>
</dbReference>
<name>A0A8S5S246_9CAUD</name>
<proteinExistence type="predicted"/>
<protein>
    <submittedName>
        <fullName evidence="1">Uncharacterized protein</fullName>
    </submittedName>
</protein>